<dbReference type="InParanoid" id="A0A2P5EVF5"/>
<evidence type="ECO:0000313" key="2">
    <source>
        <dbReference type="Proteomes" id="UP000237000"/>
    </source>
</evidence>
<protein>
    <submittedName>
        <fullName evidence="1">Uncharacterized protein</fullName>
    </submittedName>
</protein>
<keyword evidence="2" id="KW-1185">Reference proteome</keyword>
<dbReference type="EMBL" id="JXTC01000093">
    <property type="protein sequence ID" value="PON89512.1"/>
    <property type="molecule type" value="Genomic_DNA"/>
</dbReference>
<feature type="non-terminal residue" evidence="1">
    <location>
        <position position="1"/>
    </location>
</feature>
<organism evidence="1 2">
    <name type="scientific">Trema orientale</name>
    <name type="common">Charcoal tree</name>
    <name type="synonym">Celtis orientalis</name>
    <dbReference type="NCBI Taxonomy" id="63057"/>
    <lineage>
        <taxon>Eukaryota</taxon>
        <taxon>Viridiplantae</taxon>
        <taxon>Streptophyta</taxon>
        <taxon>Embryophyta</taxon>
        <taxon>Tracheophyta</taxon>
        <taxon>Spermatophyta</taxon>
        <taxon>Magnoliopsida</taxon>
        <taxon>eudicotyledons</taxon>
        <taxon>Gunneridae</taxon>
        <taxon>Pentapetalae</taxon>
        <taxon>rosids</taxon>
        <taxon>fabids</taxon>
        <taxon>Rosales</taxon>
        <taxon>Cannabaceae</taxon>
        <taxon>Trema</taxon>
    </lineage>
</organism>
<sequence>DSPYYSEFTTYIFLPKILTYQFGFFEMNRCPPIIPKTKPHPYPISTAFQPKPFSDSKSGGIGVPSVLCSSHIFGKGTPHKSKFPSKEDSPNVSNCVLCGIGPVSWFSERLRYWRKVRLASC</sequence>
<evidence type="ECO:0000313" key="1">
    <source>
        <dbReference type="EMBL" id="PON89512.1"/>
    </source>
</evidence>
<name>A0A2P5EVF5_TREOI</name>
<gene>
    <name evidence="1" type="ORF">TorRG33x02_146560</name>
</gene>
<reference evidence="2" key="1">
    <citation type="submission" date="2016-06" db="EMBL/GenBank/DDBJ databases">
        <title>Parallel loss of symbiosis genes in relatives of nitrogen-fixing non-legume Parasponia.</title>
        <authorList>
            <person name="Van Velzen R."/>
            <person name="Holmer R."/>
            <person name="Bu F."/>
            <person name="Rutten L."/>
            <person name="Van Zeijl A."/>
            <person name="Liu W."/>
            <person name="Santuari L."/>
            <person name="Cao Q."/>
            <person name="Sharma T."/>
            <person name="Shen D."/>
            <person name="Roswanjaya Y."/>
            <person name="Wardhani T."/>
            <person name="Kalhor M.S."/>
            <person name="Jansen J."/>
            <person name="Van den Hoogen J."/>
            <person name="Gungor B."/>
            <person name="Hartog M."/>
            <person name="Hontelez J."/>
            <person name="Verver J."/>
            <person name="Yang W.-C."/>
            <person name="Schijlen E."/>
            <person name="Repin R."/>
            <person name="Schilthuizen M."/>
            <person name="Schranz E."/>
            <person name="Heidstra R."/>
            <person name="Miyata K."/>
            <person name="Fedorova E."/>
            <person name="Kohlen W."/>
            <person name="Bisseling T."/>
            <person name="Smit S."/>
            <person name="Geurts R."/>
        </authorList>
    </citation>
    <scope>NUCLEOTIDE SEQUENCE [LARGE SCALE GENOMIC DNA]</scope>
    <source>
        <strain evidence="2">cv. RG33-2</strain>
    </source>
</reference>
<comment type="caution">
    <text evidence="1">The sequence shown here is derived from an EMBL/GenBank/DDBJ whole genome shotgun (WGS) entry which is preliminary data.</text>
</comment>
<dbReference type="Proteomes" id="UP000237000">
    <property type="component" value="Unassembled WGS sequence"/>
</dbReference>
<dbReference type="AlphaFoldDB" id="A0A2P5EVF5"/>
<accession>A0A2P5EVF5</accession>
<proteinExistence type="predicted"/>